<proteinExistence type="predicted"/>
<reference evidence="2" key="1">
    <citation type="submission" date="2021-02" db="EMBL/GenBank/DDBJ databases">
        <authorList>
            <person name="Palmer J.M."/>
        </authorList>
    </citation>
    <scope>NUCLEOTIDE SEQUENCE</scope>
    <source>
        <strain evidence="2">SCRP734</strain>
    </source>
</reference>
<keyword evidence="3" id="KW-1185">Reference proteome</keyword>
<evidence type="ECO:0000313" key="2">
    <source>
        <dbReference type="EMBL" id="KAG7390836.1"/>
    </source>
</evidence>
<name>A0A8T1WBW9_9STRA</name>
<keyword evidence="1" id="KW-0472">Membrane</keyword>
<sequence length="200" mass="21675">MTCCRTWMALLKWRMCAHVITSGPMGWILSAAMVVLLSMVIFVVVIMAFSFLVPTVVAFTVTSTRFRLQHSCLWRRHLWCSCLRYGVAVLGIEACGALGYVVEDCGAHVRGVEDVLLSDVVLGFLALDTVALTFMSLKAVVLTFGASRTVLLSEMVLGFLALETAMGTTPALKAVESANVVTTIWIAPLTSILGLLRSTL</sequence>
<feature type="transmembrane region" description="Helical" evidence="1">
    <location>
        <begin position="82"/>
        <end position="102"/>
    </location>
</feature>
<feature type="transmembrane region" description="Helical" evidence="1">
    <location>
        <begin position="28"/>
        <end position="61"/>
    </location>
</feature>
<keyword evidence="1" id="KW-0812">Transmembrane</keyword>
<keyword evidence="1" id="KW-1133">Transmembrane helix</keyword>
<feature type="transmembrane region" description="Helical" evidence="1">
    <location>
        <begin position="122"/>
        <end position="144"/>
    </location>
</feature>
<dbReference type="EMBL" id="JAGDFM010000027">
    <property type="protein sequence ID" value="KAG7390836.1"/>
    <property type="molecule type" value="Genomic_DNA"/>
</dbReference>
<evidence type="ECO:0000313" key="3">
    <source>
        <dbReference type="Proteomes" id="UP000694044"/>
    </source>
</evidence>
<dbReference type="Proteomes" id="UP000694044">
    <property type="component" value="Unassembled WGS sequence"/>
</dbReference>
<evidence type="ECO:0008006" key="4">
    <source>
        <dbReference type="Google" id="ProtNLM"/>
    </source>
</evidence>
<comment type="caution">
    <text evidence="2">The sequence shown here is derived from an EMBL/GenBank/DDBJ whole genome shotgun (WGS) entry which is preliminary data.</text>
</comment>
<feature type="transmembrane region" description="Helical" evidence="1">
    <location>
        <begin position="178"/>
        <end position="196"/>
    </location>
</feature>
<dbReference type="AlphaFoldDB" id="A0A8T1WBW9"/>
<feature type="transmembrane region" description="Helical" evidence="1">
    <location>
        <begin position="151"/>
        <end position="172"/>
    </location>
</feature>
<accession>A0A8T1WBW9</accession>
<gene>
    <name evidence="2" type="ORF">PHYPSEUDO_006658</name>
</gene>
<evidence type="ECO:0000256" key="1">
    <source>
        <dbReference type="SAM" id="Phobius"/>
    </source>
</evidence>
<protein>
    <recommendedName>
        <fullName evidence="4">Transmembrane protein</fullName>
    </recommendedName>
</protein>
<organism evidence="2 3">
    <name type="scientific">Phytophthora pseudosyringae</name>
    <dbReference type="NCBI Taxonomy" id="221518"/>
    <lineage>
        <taxon>Eukaryota</taxon>
        <taxon>Sar</taxon>
        <taxon>Stramenopiles</taxon>
        <taxon>Oomycota</taxon>
        <taxon>Peronosporomycetes</taxon>
        <taxon>Peronosporales</taxon>
        <taxon>Peronosporaceae</taxon>
        <taxon>Phytophthora</taxon>
    </lineage>
</organism>